<name>A0A1I3HVA2_9SPIR</name>
<proteinExistence type="predicted"/>
<dbReference type="GO" id="GO:0071111">
    <property type="term" value="F:cyclic-guanylate-specific phosphodiesterase activity"/>
    <property type="evidence" value="ECO:0007669"/>
    <property type="project" value="InterPro"/>
</dbReference>
<dbReference type="SMART" id="SM00052">
    <property type="entry name" value="EAL"/>
    <property type="match status" value="1"/>
</dbReference>
<accession>A0A1I3HVA2</accession>
<evidence type="ECO:0000256" key="1">
    <source>
        <dbReference type="SAM" id="Phobius"/>
    </source>
</evidence>
<evidence type="ECO:0000313" key="4">
    <source>
        <dbReference type="Proteomes" id="UP000182737"/>
    </source>
</evidence>
<dbReference type="EMBL" id="FORI01000001">
    <property type="protein sequence ID" value="SFI39529.1"/>
    <property type="molecule type" value="Genomic_DNA"/>
</dbReference>
<dbReference type="InterPro" id="IPR001633">
    <property type="entry name" value="EAL_dom"/>
</dbReference>
<dbReference type="AlphaFoldDB" id="A0A1I3HVA2"/>
<evidence type="ECO:0000313" key="3">
    <source>
        <dbReference type="EMBL" id="SFI39529.1"/>
    </source>
</evidence>
<evidence type="ECO:0000259" key="2">
    <source>
        <dbReference type="PROSITE" id="PS50883"/>
    </source>
</evidence>
<dbReference type="CDD" id="cd01948">
    <property type="entry name" value="EAL"/>
    <property type="match status" value="1"/>
</dbReference>
<dbReference type="Gene3D" id="3.20.20.450">
    <property type="entry name" value="EAL domain"/>
    <property type="match status" value="1"/>
</dbReference>
<feature type="transmembrane region" description="Helical" evidence="1">
    <location>
        <begin position="35"/>
        <end position="56"/>
    </location>
</feature>
<dbReference type="InterPro" id="IPR035919">
    <property type="entry name" value="EAL_sf"/>
</dbReference>
<dbReference type="PANTHER" id="PTHR33121:SF70">
    <property type="entry name" value="SIGNALING PROTEIN YKOW"/>
    <property type="match status" value="1"/>
</dbReference>
<dbReference type="SUPFAM" id="SSF141868">
    <property type="entry name" value="EAL domain-like"/>
    <property type="match status" value="1"/>
</dbReference>
<feature type="domain" description="EAL" evidence="2">
    <location>
        <begin position="381"/>
        <end position="631"/>
    </location>
</feature>
<keyword evidence="1" id="KW-1133">Transmembrane helix</keyword>
<dbReference type="OrthoDB" id="366324at2"/>
<dbReference type="PROSITE" id="PS50883">
    <property type="entry name" value="EAL"/>
    <property type="match status" value="1"/>
</dbReference>
<sequence length="631" mass="73330">MWNYDLVIPELVIITTFLVFYFTQPRLPIRLHKSFLFILIIDVATLFFDVVCAASLEYLDNVSPFIYRLTNTIYFILFVQRVMCFTMFTNIILAKDLRFTKRRIIFYLLPFIAMNLVVLSNLFVDSIFCISETGEYSQGPLYNLIYVFAYYYIALCLFYTVVNRKRLTRGEFVPILAHNIVLLAGYSMRILFPTHLLMNFFTLITIIVIYLSFENPTLFIEEKSGAFNKKALLILLREIKPDRHPLILGFTIHNYSELREIYSYTQTDKGLSLIGDYLKKTFPKLLPFYLHDGRFVLLGKNLEEADLIRAYIMQRFEAPWKTDDDIDMLLEIAFTQVKPELLACDRSVLFNTLLTTLAELDPARPAHQYIDFDDIAKNEMNMHIKRAVEIAVEQNSVELFLQPVIDAKTRKLTGAESLARLRDQNGDYIPPPQFIPIAEKNGRINELGEQMFEKTCQFIKSHDLKAMGLSWINVNLSPIQFLRRDLDKRFTAILKKYDIPPEFIHLEITEESMIDFDLLESQMCKMKASGFVFVLDDYGRGYSNIARMKKCPFINVKLDMEFVWDFFKEKDKILPTLVQTIKQMGFTVTAEGIETQEIADAMSDIGCDYLQGFVFSKPIPADEFAGIYGKN</sequence>
<dbReference type="PANTHER" id="PTHR33121">
    <property type="entry name" value="CYCLIC DI-GMP PHOSPHODIESTERASE PDEF"/>
    <property type="match status" value="1"/>
</dbReference>
<dbReference type="Pfam" id="PF00563">
    <property type="entry name" value="EAL"/>
    <property type="match status" value="1"/>
</dbReference>
<feature type="transmembrane region" description="Helical" evidence="1">
    <location>
        <begin position="72"/>
        <end position="93"/>
    </location>
</feature>
<reference evidence="4" key="1">
    <citation type="submission" date="2016-10" db="EMBL/GenBank/DDBJ databases">
        <authorList>
            <person name="Varghese N."/>
            <person name="Submissions S."/>
        </authorList>
    </citation>
    <scope>NUCLEOTIDE SEQUENCE [LARGE SCALE GENOMIC DNA]</scope>
    <source>
        <strain evidence="4">XBD1002</strain>
    </source>
</reference>
<keyword evidence="4" id="KW-1185">Reference proteome</keyword>
<keyword evidence="1" id="KW-0812">Transmembrane</keyword>
<organism evidence="3 4">
    <name type="scientific">Treponema bryantii</name>
    <dbReference type="NCBI Taxonomy" id="163"/>
    <lineage>
        <taxon>Bacteria</taxon>
        <taxon>Pseudomonadati</taxon>
        <taxon>Spirochaetota</taxon>
        <taxon>Spirochaetia</taxon>
        <taxon>Spirochaetales</taxon>
        <taxon>Treponemataceae</taxon>
        <taxon>Treponema</taxon>
    </lineage>
</organism>
<feature type="transmembrane region" description="Helical" evidence="1">
    <location>
        <begin position="105"/>
        <end position="124"/>
    </location>
</feature>
<feature type="transmembrane region" description="Helical" evidence="1">
    <location>
        <begin position="6"/>
        <end position="23"/>
    </location>
</feature>
<dbReference type="InterPro" id="IPR050706">
    <property type="entry name" value="Cyclic-di-GMP_PDE-like"/>
</dbReference>
<feature type="transmembrane region" description="Helical" evidence="1">
    <location>
        <begin position="144"/>
        <end position="162"/>
    </location>
</feature>
<dbReference type="Proteomes" id="UP000182737">
    <property type="component" value="Unassembled WGS sequence"/>
</dbReference>
<keyword evidence="1" id="KW-0472">Membrane</keyword>
<protein>
    <submittedName>
        <fullName evidence="3">EAL domain, c-di-GMP-specific phosphodiesterase class I (Or its enzymatically inactive variant)</fullName>
    </submittedName>
</protein>
<feature type="transmembrane region" description="Helical" evidence="1">
    <location>
        <begin position="196"/>
        <end position="213"/>
    </location>
</feature>
<dbReference type="RefSeq" id="WP_074929670.1">
    <property type="nucleotide sequence ID" value="NZ_FORI01000001.1"/>
</dbReference>
<gene>
    <name evidence="3" type="ORF">SAMN04487775_10198</name>
</gene>